<gene>
    <name evidence="2" type="ORF">SAMN04489727_6974</name>
</gene>
<dbReference type="Proteomes" id="UP000199622">
    <property type="component" value="Unassembled WGS sequence"/>
</dbReference>
<evidence type="ECO:0000313" key="2">
    <source>
        <dbReference type="EMBL" id="SED22632.1"/>
    </source>
</evidence>
<evidence type="ECO:0000256" key="1">
    <source>
        <dbReference type="SAM" id="Phobius"/>
    </source>
</evidence>
<dbReference type="STRING" id="208445.SAMN04489727_6974"/>
<dbReference type="EMBL" id="FNSO01000004">
    <property type="protein sequence ID" value="SED22632.1"/>
    <property type="molecule type" value="Genomic_DNA"/>
</dbReference>
<dbReference type="AlphaFoldDB" id="A0A1H4YXB4"/>
<protein>
    <submittedName>
        <fullName evidence="2">Uncharacterized protein</fullName>
    </submittedName>
</protein>
<keyword evidence="3" id="KW-1185">Reference proteome</keyword>
<organism evidence="2 3">
    <name type="scientific">Amycolatopsis tolypomycina</name>
    <dbReference type="NCBI Taxonomy" id="208445"/>
    <lineage>
        <taxon>Bacteria</taxon>
        <taxon>Bacillati</taxon>
        <taxon>Actinomycetota</taxon>
        <taxon>Actinomycetes</taxon>
        <taxon>Pseudonocardiales</taxon>
        <taxon>Pseudonocardiaceae</taxon>
        <taxon>Amycolatopsis</taxon>
    </lineage>
</organism>
<reference evidence="3" key="1">
    <citation type="submission" date="2016-10" db="EMBL/GenBank/DDBJ databases">
        <authorList>
            <person name="Varghese N."/>
            <person name="Submissions S."/>
        </authorList>
    </citation>
    <scope>NUCLEOTIDE SEQUENCE [LARGE SCALE GENOMIC DNA]</scope>
    <source>
        <strain evidence="3">DSM 44544</strain>
    </source>
</reference>
<sequence>MPTQAVYEIACRSADAVSPRPECRDRSRCPGPILRKVTDTGEYPRVRLACVRSERHREYAVMARTTIRYSLGDIPVSRPATGLVEATVTCGACARRIRVLVFSAARRRWWKLAWFGLFLLGALVAGPATGRLIALDALGEPAALPYVLPMLADVLGLGGAVVGALLFCTDDGVRLTSFWGDAGHRLRRW</sequence>
<keyword evidence="1" id="KW-0812">Transmembrane</keyword>
<proteinExistence type="predicted"/>
<keyword evidence="1" id="KW-1133">Transmembrane helix</keyword>
<feature type="transmembrane region" description="Helical" evidence="1">
    <location>
        <begin position="146"/>
        <end position="168"/>
    </location>
</feature>
<evidence type="ECO:0000313" key="3">
    <source>
        <dbReference type="Proteomes" id="UP000199622"/>
    </source>
</evidence>
<accession>A0A1H4YXB4</accession>
<keyword evidence="1" id="KW-0472">Membrane</keyword>
<feature type="transmembrane region" description="Helical" evidence="1">
    <location>
        <begin position="112"/>
        <end position="134"/>
    </location>
</feature>
<name>A0A1H4YXB4_9PSEU</name>